<dbReference type="PANTHER" id="PTHR39217">
    <property type="match status" value="1"/>
</dbReference>
<evidence type="ECO:0008006" key="3">
    <source>
        <dbReference type="Google" id="ProtNLM"/>
    </source>
</evidence>
<evidence type="ECO:0000313" key="2">
    <source>
        <dbReference type="Proteomes" id="UP001197247"/>
    </source>
</evidence>
<dbReference type="Proteomes" id="UP001197247">
    <property type="component" value="Unassembled WGS sequence"/>
</dbReference>
<dbReference type="RefSeq" id="WP_214160008.1">
    <property type="nucleotide sequence ID" value="NZ_JAHBAY010000017.1"/>
</dbReference>
<protein>
    <recommendedName>
        <fullName evidence="3">ATP-grasp domain-containing protein</fullName>
    </recommendedName>
</protein>
<proteinExistence type="predicted"/>
<dbReference type="EMBL" id="JAHBAY010000017">
    <property type="protein sequence ID" value="MBT0773467.1"/>
    <property type="molecule type" value="Genomic_DNA"/>
</dbReference>
<gene>
    <name evidence="1" type="ORF">KIH74_31260</name>
</gene>
<dbReference type="InterPro" id="IPR053191">
    <property type="entry name" value="DcsG_Biosynth_Enzyme"/>
</dbReference>
<sequence>MIRRLAWVSATGARGLDEDEDLAVPALRRAGVEVDVVVWDDPRVAWGTYDRVVLRSTWDYTQRLEPFLAWLETVAAVTDLRNPVPMLRWSMDKHYLADLERAGVPITPTGFAEPGELPVFPAGEFVVKPAVGAGSRDAAGYGDQEHDLALAHVRKLHEQGVSVLVQPLLGSVAEHGEWPMVFLGGRFSHGANKRVTLPRGGVVETLFAPETSVSHTADAAQLAVARRAVDLVTRRFGVPTYARVDLVRDDRGEPVVLELELVEPSLFLPYAGPEAVTNLVAALGG</sequence>
<accession>A0ABS5TRN3</accession>
<dbReference type="PANTHER" id="PTHR39217:SF1">
    <property type="entry name" value="GLUTATHIONE SYNTHETASE"/>
    <property type="match status" value="1"/>
</dbReference>
<reference evidence="1 2" key="1">
    <citation type="submission" date="2021-05" db="EMBL/GenBank/DDBJ databases">
        <title>Kineosporia and Streptomyces sp. nov. two new marine actinobacteria isolated from Coral.</title>
        <authorList>
            <person name="Buangrab K."/>
            <person name="Sutthacheep M."/>
            <person name="Yeemin T."/>
            <person name="Harunari E."/>
            <person name="Igarashi Y."/>
            <person name="Kanchanasin P."/>
            <person name="Tanasupawat S."/>
            <person name="Phongsopitanun W."/>
        </authorList>
    </citation>
    <scope>NUCLEOTIDE SEQUENCE [LARGE SCALE GENOMIC DNA]</scope>
    <source>
        <strain evidence="1 2">J2-2</strain>
    </source>
</reference>
<keyword evidence="2" id="KW-1185">Reference proteome</keyword>
<organism evidence="1 2">
    <name type="scientific">Kineosporia corallincola</name>
    <dbReference type="NCBI Taxonomy" id="2835133"/>
    <lineage>
        <taxon>Bacteria</taxon>
        <taxon>Bacillati</taxon>
        <taxon>Actinomycetota</taxon>
        <taxon>Actinomycetes</taxon>
        <taxon>Kineosporiales</taxon>
        <taxon>Kineosporiaceae</taxon>
        <taxon>Kineosporia</taxon>
    </lineage>
</organism>
<evidence type="ECO:0000313" key="1">
    <source>
        <dbReference type="EMBL" id="MBT0773467.1"/>
    </source>
</evidence>
<name>A0ABS5TRN3_9ACTN</name>
<comment type="caution">
    <text evidence="1">The sequence shown here is derived from an EMBL/GenBank/DDBJ whole genome shotgun (WGS) entry which is preliminary data.</text>
</comment>
<dbReference type="SUPFAM" id="SSF56059">
    <property type="entry name" value="Glutathione synthetase ATP-binding domain-like"/>
    <property type="match status" value="1"/>
</dbReference>